<dbReference type="NCBIfam" id="TIGR02001">
    <property type="entry name" value="gcw_chp"/>
    <property type="match status" value="1"/>
</dbReference>
<proteinExistence type="predicted"/>
<organism evidence="2 3">
    <name type="scientific">Massilia haematophila</name>
    <dbReference type="NCBI Taxonomy" id="457923"/>
    <lineage>
        <taxon>Bacteria</taxon>
        <taxon>Pseudomonadati</taxon>
        <taxon>Pseudomonadota</taxon>
        <taxon>Betaproteobacteria</taxon>
        <taxon>Burkholderiales</taxon>
        <taxon>Oxalobacteraceae</taxon>
        <taxon>Telluria group</taxon>
        <taxon>Massilia</taxon>
    </lineage>
</organism>
<keyword evidence="3" id="KW-1185">Reference proteome</keyword>
<dbReference type="Pfam" id="PF09694">
    <property type="entry name" value="Gcw_chp"/>
    <property type="match status" value="1"/>
</dbReference>
<evidence type="ECO:0000313" key="3">
    <source>
        <dbReference type="Proteomes" id="UP001595665"/>
    </source>
</evidence>
<dbReference type="RefSeq" id="WP_312552600.1">
    <property type="nucleotide sequence ID" value="NZ_JBHRVV010000001.1"/>
</dbReference>
<dbReference type="Proteomes" id="UP001595665">
    <property type="component" value="Unassembled WGS sequence"/>
</dbReference>
<dbReference type="InterPro" id="IPR010239">
    <property type="entry name" value="CHP02001"/>
</dbReference>
<dbReference type="EMBL" id="JBHRVV010000001">
    <property type="protein sequence ID" value="MFC3457876.1"/>
    <property type="molecule type" value="Genomic_DNA"/>
</dbReference>
<feature type="chain" id="PRO_5046477122" evidence="1">
    <location>
        <begin position="21"/>
        <end position="256"/>
    </location>
</feature>
<keyword evidence="1" id="KW-0732">Signal</keyword>
<feature type="signal peptide" evidence="1">
    <location>
        <begin position="1"/>
        <end position="20"/>
    </location>
</feature>
<protein>
    <submittedName>
        <fullName evidence="2">TorF family putative porin</fullName>
    </submittedName>
</protein>
<accession>A0ABV7PK26</accession>
<name>A0ABV7PK26_9BURK</name>
<evidence type="ECO:0000313" key="2">
    <source>
        <dbReference type="EMBL" id="MFC3457876.1"/>
    </source>
</evidence>
<comment type="caution">
    <text evidence="2">The sequence shown here is derived from an EMBL/GenBank/DDBJ whole genome shotgun (WGS) entry which is preliminary data.</text>
</comment>
<evidence type="ECO:0000256" key="1">
    <source>
        <dbReference type="SAM" id="SignalP"/>
    </source>
</evidence>
<sequence>MKTILLLAASLASITGAVRAEQALDDTPDSGATTSATISANAALVSDYRYRGISQTRLQPALQAGADYAAASGWYAGAWASSIAWTRDAGGSGSVELDLYGGRRGELGNGVSYDLGLLGYLYPSNGLARVPGWDNAHTAEAYAQFGYGAATLKYAHAFTNLFGMPGTRGSGYLDLNLNLPAGARTTLSLHAGRQRVRHLGTASYTDWKAAVAHDVGLAMLTLAAVGTNASERAYASPANGKFLGRRALVVTLGRTF</sequence>
<gene>
    <name evidence="2" type="ORF">ACFOPH_06405</name>
</gene>
<reference evidence="3" key="1">
    <citation type="journal article" date="2019" name="Int. J. Syst. Evol. Microbiol.">
        <title>The Global Catalogue of Microorganisms (GCM) 10K type strain sequencing project: providing services to taxonomists for standard genome sequencing and annotation.</title>
        <authorList>
            <consortium name="The Broad Institute Genomics Platform"/>
            <consortium name="The Broad Institute Genome Sequencing Center for Infectious Disease"/>
            <person name="Wu L."/>
            <person name="Ma J."/>
        </authorList>
    </citation>
    <scope>NUCLEOTIDE SEQUENCE [LARGE SCALE GENOMIC DNA]</scope>
    <source>
        <strain evidence="3">CCM 7480</strain>
    </source>
</reference>